<keyword evidence="1" id="KW-1133">Transmembrane helix</keyword>
<reference evidence="2 3" key="1">
    <citation type="submission" date="2024-09" db="EMBL/GenBank/DDBJ databases">
        <authorList>
            <person name="Sun Q."/>
            <person name="Mori K."/>
        </authorList>
    </citation>
    <scope>NUCLEOTIDE SEQUENCE [LARGE SCALE GENOMIC DNA]</scope>
    <source>
        <strain evidence="2 3">JCM 13503</strain>
    </source>
</reference>
<feature type="transmembrane region" description="Helical" evidence="1">
    <location>
        <begin position="123"/>
        <end position="152"/>
    </location>
</feature>
<evidence type="ECO:0000313" key="2">
    <source>
        <dbReference type="EMBL" id="MFB9992800.1"/>
    </source>
</evidence>
<feature type="transmembrane region" description="Helical" evidence="1">
    <location>
        <begin position="192"/>
        <end position="209"/>
    </location>
</feature>
<feature type="transmembrane region" description="Helical" evidence="1">
    <location>
        <begin position="36"/>
        <end position="56"/>
    </location>
</feature>
<dbReference type="Proteomes" id="UP001589733">
    <property type="component" value="Unassembled WGS sequence"/>
</dbReference>
<evidence type="ECO:0000313" key="3">
    <source>
        <dbReference type="Proteomes" id="UP001589733"/>
    </source>
</evidence>
<proteinExistence type="predicted"/>
<feature type="transmembrane region" description="Helical" evidence="1">
    <location>
        <begin position="258"/>
        <end position="281"/>
    </location>
</feature>
<feature type="transmembrane region" description="Helical" evidence="1">
    <location>
        <begin position="465"/>
        <end position="485"/>
    </location>
</feature>
<feature type="transmembrane region" description="Helical" evidence="1">
    <location>
        <begin position="399"/>
        <end position="419"/>
    </location>
</feature>
<organism evidence="2 3">
    <name type="scientific">Deinococcus oregonensis</name>
    <dbReference type="NCBI Taxonomy" id="1805970"/>
    <lineage>
        <taxon>Bacteria</taxon>
        <taxon>Thermotogati</taxon>
        <taxon>Deinococcota</taxon>
        <taxon>Deinococci</taxon>
        <taxon>Deinococcales</taxon>
        <taxon>Deinococcaceae</taxon>
        <taxon>Deinococcus</taxon>
    </lineage>
</organism>
<keyword evidence="1" id="KW-0812">Transmembrane</keyword>
<dbReference type="InterPro" id="IPR031599">
    <property type="entry name" value="ABC_tran_2"/>
</dbReference>
<accession>A0ABV6AZD2</accession>
<keyword evidence="3" id="KW-1185">Reference proteome</keyword>
<evidence type="ECO:0008006" key="4">
    <source>
        <dbReference type="Google" id="ProtNLM"/>
    </source>
</evidence>
<evidence type="ECO:0000256" key="1">
    <source>
        <dbReference type="SAM" id="Phobius"/>
    </source>
</evidence>
<dbReference type="EMBL" id="JBHLYR010000038">
    <property type="protein sequence ID" value="MFB9992800.1"/>
    <property type="molecule type" value="Genomic_DNA"/>
</dbReference>
<feature type="transmembrane region" description="Helical" evidence="1">
    <location>
        <begin position="491"/>
        <end position="509"/>
    </location>
</feature>
<keyword evidence="1" id="KW-0472">Membrane</keyword>
<protein>
    <recommendedName>
        <fullName evidence="4">ABC transporter permease</fullName>
    </recommendedName>
</protein>
<feature type="transmembrane region" description="Helical" evidence="1">
    <location>
        <begin position="76"/>
        <end position="102"/>
    </location>
</feature>
<comment type="caution">
    <text evidence="2">The sequence shown here is derived from an EMBL/GenBank/DDBJ whole genome shotgun (WGS) entry which is preliminary data.</text>
</comment>
<feature type="transmembrane region" description="Helical" evidence="1">
    <location>
        <begin position="158"/>
        <end position="180"/>
    </location>
</feature>
<name>A0ABV6AZD2_9DEIO</name>
<sequence length="515" mass="54179">MNPGWRAKNAPPGSLLWLLRWQTRAALANLSARQRWSIGIGVVLFSALLIFVGVTLRPNLSALTLNAPLPDAAVPLLALGLVVLWTMMIAAAVNAALAALFTRGDLTLLLHSPIAPRTVLASRALGVALSAGVSVALLMVPLLAAAAVLGIWRAMGLLGWWLAAAVLAACVGLWLTLGLVRTLGVQRTRTASAVLGSLIGAAVFLAFQVPNFLRLSGQGGAADRINNPTFDFLAGLRLPSESLLALPVQAAWSEPGPLLGLLAAAALCLTLTVMALTRLFVLGAQTSQERPTARTPPRSAARPVRFRAARSATLLKEWRLIWRDPALLSRTLLQLLYLVPLLAPALRGGSVAATVGVGVVLLTSNLAVSLAQLTLNAEDAPDLLRSAPRSPAALRRDKWLAASLPPLGLGVAGLVLLAFRGQIQAAAVDLPLLLLGVGGSALMVLWQPLPTRRADLFKRQHTPPFWLTILTLVFQLTLAGTVYLLNAGQSWGLVTLAVALAALGIAYGNRRSDAT</sequence>
<dbReference type="Pfam" id="PF16949">
    <property type="entry name" value="ABC_tran_2"/>
    <property type="match status" value="1"/>
</dbReference>
<feature type="transmembrane region" description="Helical" evidence="1">
    <location>
        <begin position="425"/>
        <end position="445"/>
    </location>
</feature>
<gene>
    <name evidence="2" type="ORF">ACFFLM_12560</name>
</gene>
<dbReference type="RefSeq" id="WP_380010373.1">
    <property type="nucleotide sequence ID" value="NZ_JBHLYR010000038.1"/>
</dbReference>